<dbReference type="Proteomes" id="UP000823399">
    <property type="component" value="Unassembled WGS sequence"/>
</dbReference>
<evidence type="ECO:0000313" key="2">
    <source>
        <dbReference type="EMBL" id="KAG2091198.1"/>
    </source>
</evidence>
<dbReference type="AlphaFoldDB" id="A0A9P7EVN1"/>
<gene>
    <name evidence="2" type="ORF">F5147DRAFT_840851</name>
</gene>
<dbReference type="RefSeq" id="XP_041286455.1">
    <property type="nucleotide sequence ID" value="XM_041444328.1"/>
</dbReference>
<accession>A0A9P7EVN1</accession>
<evidence type="ECO:0000256" key="1">
    <source>
        <dbReference type="SAM" id="MobiDB-lite"/>
    </source>
</evidence>
<comment type="caution">
    <text evidence="2">The sequence shown here is derived from an EMBL/GenBank/DDBJ whole genome shotgun (WGS) entry which is preliminary data.</text>
</comment>
<feature type="compositionally biased region" description="Polar residues" evidence="1">
    <location>
        <begin position="252"/>
        <end position="263"/>
    </location>
</feature>
<protein>
    <submittedName>
        <fullName evidence="2">Uncharacterized protein</fullName>
    </submittedName>
</protein>
<dbReference type="OrthoDB" id="2687273at2759"/>
<feature type="region of interest" description="Disordered" evidence="1">
    <location>
        <begin position="187"/>
        <end position="206"/>
    </location>
</feature>
<evidence type="ECO:0000313" key="3">
    <source>
        <dbReference type="Proteomes" id="UP000823399"/>
    </source>
</evidence>
<dbReference type="EMBL" id="JABBWM010000098">
    <property type="protein sequence ID" value="KAG2091198.1"/>
    <property type="molecule type" value="Genomic_DNA"/>
</dbReference>
<dbReference type="GeneID" id="64706587"/>
<reference evidence="2" key="1">
    <citation type="journal article" date="2020" name="New Phytol.">
        <title>Comparative genomics reveals dynamic genome evolution in host specialist ectomycorrhizal fungi.</title>
        <authorList>
            <person name="Lofgren L.A."/>
            <person name="Nguyen N.H."/>
            <person name="Vilgalys R."/>
            <person name="Ruytinx J."/>
            <person name="Liao H.L."/>
            <person name="Branco S."/>
            <person name="Kuo A."/>
            <person name="LaButti K."/>
            <person name="Lipzen A."/>
            <person name="Andreopoulos W."/>
            <person name="Pangilinan J."/>
            <person name="Riley R."/>
            <person name="Hundley H."/>
            <person name="Na H."/>
            <person name="Barry K."/>
            <person name="Grigoriev I.V."/>
            <person name="Stajich J.E."/>
            <person name="Kennedy P.G."/>
        </authorList>
    </citation>
    <scope>NUCLEOTIDE SEQUENCE</scope>
    <source>
        <strain evidence="2">FC423</strain>
    </source>
</reference>
<sequence>MSLLRPVYAFSLNLYCSCANIPLQKIARTKLNLDHLLHSHATRPPAGYRRPPISAIPIMQRPLPTRDPQQPAFRRLSKLLHFSRANTVPVRHIQPRDPFDLPATSPLPSSLSAQPATRFEQFEIGSPPPPSIGVVQSLQQQLSFLVPRHSHGPPVVEVAPGRAFTATYIFLFLSRLAAAKLPEYKKVDGTRHPSSQQGAVLQEKNTADVDSLPDVHRCKAFICFCSCWSHGRLRMPPRWRLERDDIPPQDGAANSSTGGAHSS</sequence>
<feature type="region of interest" description="Disordered" evidence="1">
    <location>
        <begin position="241"/>
        <end position="263"/>
    </location>
</feature>
<keyword evidence="3" id="KW-1185">Reference proteome</keyword>
<proteinExistence type="predicted"/>
<organism evidence="2 3">
    <name type="scientific">Suillus discolor</name>
    <dbReference type="NCBI Taxonomy" id="1912936"/>
    <lineage>
        <taxon>Eukaryota</taxon>
        <taxon>Fungi</taxon>
        <taxon>Dikarya</taxon>
        <taxon>Basidiomycota</taxon>
        <taxon>Agaricomycotina</taxon>
        <taxon>Agaricomycetes</taxon>
        <taxon>Agaricomycetidae</taxon>
        <taxon>Boletales</taxon>
        <taxon>Suillineae</taxon>
        <taxon>Suillaceae</taxon>
        <taxon>Suillus</taxon>
    </lineage>
</organism>
<name>A0A9P7EVN1_9AGAM</name>